<protein>
    <submittedName>
        <fullName evidence="1">Uncharacterized protein</fullName>
    </submittedName>
</protein>
<keyword evidence="2" id="KW-1185">Reference proteome</keyword>
<reference evidence="2" key="1">
    <citation type="submission" date="2010-08" db="EMBL/GenBank/DDBJ databases">
        <authorList>
            <consortium name="Caenorhabditis japonica Sequencing Consortium"/>
            <person name="Wilson R.K."/>
        </authorList>
    </citation>
    <scope>NUCLEOTIDE SEQUENCE [LARGE SCALE GENOMIC DNA]</scope>
    <source>
        <strain evidence="2">DF5081</strain>
    </source>
</reference>
<organism evidence="1 2">
    <name type="scientific">Caenorhabditis japonica</name>
    <dbReference type="NCBI Taxonomy" id="281687"/>
    <lineage>
        <taxon>Eukaryota</taxon>
        <taxon>Metazoa</taxon>
        <taxon>Ecdysozoa</taxon>
        <taxon>Nematoda</taxon>
        <taxon>Chromadorea</taxon>
        <taxon>Rhabditida</taxon>
        <taxon>Rhabditina</taxon>
        <taxon>Rhabditomorpha</taxon>
        <taxon>Rhabditoidea</taxon>
        <taxon>Rhabditidae</taxon>
        <taxon>Peloderinae</taxon>
        <taxon>Caenorhabditis</taxon>
    </lineage>
</organism>
<evidence type="ECO:0000313" key="2">
    <source>
        <dbReference type="Proteomes" id="UP000005237"/>
    </source>
</evidence>
<proteinExistence type="predicted"/>
<name>A0A8R1EG12_CAEJA</name>
<accession>A0A8R1EG12</accession>
<sequence length="117" mass="13972">MHESLMDFWLNEDAANCQIDGRFDPLAMRAIIRLMTQVMLLAEWSLDRLINEEPKFEPKLQLNTSIEAPEIDDPDRREKWIYLMRSALERTVNRFSKILRLGDRVIFIYLQLAQLYN</sequence>
<dbReference type="AlphaFoldDB" id="A0A8R1EG12"/>
<reference evidence="1" key="2">
    <citation type="submission" date="2022-06" db="UniProtKB">
        <authorList>
            <consortium name="EnsemblMetazoa"/>
        </authorList>
    </citation>
    <scope>IDENTIFICATION</scope>
    <source>
        <strain evidence="1">DF5081</strain>
    </source>
</reference>
<evidence type="ECO:0000313" key="1">
    <source>
        <dbReference type="EnsemblMetazoa" id="CJA36103a.1"/>
    </source>
</evidence>
<dbReference type="Proteomes" id="UP000005237">
    <property type="component" value="Unassembled WGS sequence"/>
</dbReference>
<dbReference type="EnsemblMetazoa" id="CJA36103a.1">
    <property type="protein sequence ID" value="CJA36103a.1"/>
    <property type="gene ID" value="WBGene00211950"/>
</dbReference>